<evidence type="ECO:0000256" key="1">
    <source>
        <dbReference type="ARBA" id="ARBA00023125"/>
    </source>
</evidence>
<organism evidence="3 4">
    <name type="scientific">Staphylococcus kloosii</name>
    <dbReference type="NCBI Taxonomy" id="29384"/>
    <lineage>
        <taxon>Bacteria</taxon>
        <taxon>Bacillati</taxon>
        <taxon>Bacillota</taxon>
        <taxon>Bacilli</taxon>
        <taxon>Bacillales</taxon>
        <taxon>Staphylococcaceae</taxon>
        <taxon>Staphylococcus</taxon>
    </lineage>
</organism>
<dbReference type="SUPFAM" id="SSF46785">
    <property type="entry name" value="Winged helix' DNA-binding domain"/>
    <property type="match status" value="1"/>
</dbReference>
<name>A0A151A1Z5_9STAP</name>
<dbReference type="Proteomes" id="UP000075418">
    <property type="component" value="Unassembled WGS sequence"/>
</dbReference>
<dbReference type="RefSeq" id="WP_061853495.1">
    <property type="nucleotide sequence ID" value="NZ_JADIIQ010000002.1"/>
</dbReference>
<dbReference type="InterPro" id="IPR000835">
    <property type="entry name" value="HTH_MarR-typ"/>
</dbReference>
<accession>A0A151A1Z5</accession>
<keyword evidence="1" id="KW-0238">DNA-binding</keyword>
<dbReference type="GO" id="GO:0003677">
    <property type="term" value="F:DNA binding"/>
    <property type="evidence" value="ECO:0007669"/>
    <property type="project" value="UniProtKB-KW"/>
</dbReference>
<comment type="caution">
    <text evidence="3">The sequence shown here is derived from an EMBL/GenBank/DDBJ whole genome shotgun (WGS) entry which is preliminary data.</text>
</comment>
<dbReference type="InterPro" id="IPR039422">
    <property type="entry name" value="MarR/SlyA-like"/>
</dbReference>
<dbReference type="GO" id="GO:0003700">
    <property type="term" value="F:DNA-binding transcription factor activity"/>
    <property type="evidence" value="ECO:0007669"/>
    <property type="project" value="InterPro"/>
</dbReference>
<dbReference type="Gene3D" id="1.10.10.10">
    <property type="entry name" value="Winged helix-like DNA-binding domain superfamily/Winged helix DNA-binding domain"/>
    <property type="match status" value="1"/>
</dbReference>
<dbReference type="InterPro" id="IPR036388">
    <property type="entry name" value="WH-like_DNA-bd_sf"/>
</dbReference>
<evidence type="ECO:0000313" key="3">
    <source>
        <dbReference type="EMBL" id="KYH13265.1"/>
    </source>
</evidence>
<evidence type="ECO:0000313" key="4">
    <source>
        <dbReference type="Proteomes" id="UP000075418"/>
    </source>
</evidence>
<sequence length="144" mass="16626">MNTKKLFDSLTGIYRPYVKLFQPIFEEYDLFSAQWLVLKDIALNEPTTLVQISKRRAIEKPTTRKILKVLSDKSLLTIRQGNDKRERILTLSKAGTELFEDMSKQFDRIQGNIVERSGITAEEADITIKTVLALHEQLAKLEEE</sequence>
<dbReference type="SMART" id="SM00347">
    <property type="entry name" value="HTH_MARR"/>
    <property type="match status" value="1"/>
</dbReference>
<dbReference type="AlphaFoldDB" id="A0A151A1Z5"/>
<reference evidence="3 4" key="1">
    <citation type="submission" date="2016-02" db="EMBL/GenBank/DDBJ databases">
        <title>Draft genome sequence of hydrocarbon degrading Staphylococcus saprophyticus Strain CNV2, isolated from crude-oil contaminated soil from Noonmati Oil Refinery, Guwahati, Assam, India.</title>
        <authorList>
            <person name="Mukherjee A."/>
            <person name="Chettri B."/>
            <person name="Langpoklakpam J."/>
            <person name="Singh A.K."/>
            <person name="Chattopadhyay D.J."/>
        </authorList>
    </citation>
    <scope>NUCLEOTIDE SEQUENCE [LARGE SCALE GENOMIC DNA]</scope>
    <source>
        <strain evidence="3 4">CNV2</strain>
    </source>
</reference>
<evidence type="ECO:0000259" key="2">
    <source>
        <dbReference type="PROSITE" id="PS50995"/>
    </source>
</evidence>
<dbReference type="EMBL" id="LUGM01000002">
    <property type="protein sequence ID" value="KYH13265.1"/>
    <property type="molecule type" value="Genomic_DNA"/>
</dbReference>
<protein>
    <submittedName>
        <fullName evidence="3">MarR family transcriptional regulator</fullName>
    </submittedName>
</protein>
<proteinExistence type="predicted"/>
<gene>
    <name evidence="3" type="ORF">A0131_00355</name>
</gene>
<feature type="domain" description="HTH marR-type" evidence="2">
    <location>
        <begin position="3"/>
        <end position="140"/>
    </location>
</feature>
<dbReference type="InterPro" id="IPR036390">
    <property type="entry name" value="WH_DNA-bd_sf"/>
</dbReference>
<dbReference type="PANTHER" id="PTHR33164:SF44">
    <property type="entry name" value="TRANSCRIPTIONAL REGULATORY PROTEIN"/>
    <property type="match status" value="1"/>
</dbReference>
<dbReference type="PANTHER" id="PTHR33164">
    <property type="entry name" value="TRANSCRIPTIONAL REGULATOR, MARR FAMILY"/>
    <property type="match status" value="1"/>
</dbReference>
<dbReference type="PROSITE" id="PS50995">
    <property type="entry name" value="HTH_MARR_2"/>
    <property type="match status" value="1"/>
</dbReference>
<dbReference type="GO" id="GO:0006950">
    <property type="term" value="P:response to stress"/>
    <property type="evidence" value="ECO:0007669"/>
    <property type="project" value="TreeGrafter"/>
</dbReference>